<evidence type="ECO:0000313" key="8">
    <source>
        <dbReference type="EMBL" id="SEP67395.1"/>
    </source>
</evidence>
<dbReference type="InterPro" id="IPR051794">
    <property type="entry name" value="PG_Endopeptidase_C40"/>
</dbReference>
<keyword evidence="5" id="KW-0175">Coiled coil</keyword>
<dbReference type="Proteomes" id="UP000199055">
    <property type="component" value="Unassembled WGS sequence"/>
</dbReference>
<evidence type="ECO:0000256" key="3">
    <source>
        <dbReference type="ARBA" id="ARBA00022801"/>
    </source>
</evidence>
<dbReference type="GO" id="GO:0008234">
    <property type="term" value="F:cysteine-type peptidase activity"/>
    <property type="evidence" value="ECO:0007669"/>
    <property type="project" value="UniProtKB-KW"/>
</dbReference>
<sequence>MVSQPSPRHAPRRPGSRRRAQPSGLSGLGTRVTALSAAAGAAAVLTAAPAGADPAGGPSPAALSARVDRLYADAERATERYNTASERVEDLREQVERAQDGAARDQARVNRMRGDLGSLASAQYRSGGIDPALALILSEGPEEYLAKAATLDRINSRQTAKLKAFRSAVRALEQQRTEAGGKLAELRRQREALGEHREAVQRKLAAAQRLLNRLPREERSARGHASRGAERPGAPMEPAPSPRAAAAVAAARGAVGAPYAWGQAGPHAFDCSGLTSWAYARAGVFLPRTSQGQLHAGRHVPLEQALPGDLVVYRSDASHVGMYVGGGRVVHAPRPGAQVRYDPVGMMPVAAVVRP</sequence>
<keyword evidence="3 8" id="KW-0378">Hydrolase</keyword>
<feature type="compositionally biased region" description="Basic residues" evidence="6">
    <location>
        <begin position="9"/>
        <end position="20"/>
    </location>
</feature>
<dbReference type="PANTHER" id="PTHR47359:SF3">
    <property type="entry name" value="NLP_P60 DOMAIN-CONTAINING PROTEIN-RELATED"/>
    <property type="match status" value="1"/>
</dbReference>
<feature type="coiled-coil region" evidence="5">
    <location>
        <begin position="155"/>
        <end position="203"/>
    </location>
</feature>
<keyword evidence="9" id="KW-1185">Reference proteome</keyword>
<organism evidence="8 9">
    <name type="scientific">Streptomyces radiopugnans</name>
    <dbReference type="NCBI Taxonomy" id="403935"/>
    <lineage>
        <taxon>Bacteria</taxon>
        <taxon>Bacillati</taxon>
        <taxon>Actinomycetota</taxon>
        <taxon>Actinomycetes</taxon>
        <taxon>Kitasatosporales</taxon>
        <taxon>Streptomycetaceae</taxon>
        <taxon>Streptomyces</taxon>
    </lineage>
</organism>
<dbReference type="GO" id="GO:0006508">
    <property type="term" value="P:proteolysis"/>
    <property type="evidence" value="ECO:0007669"/>
    <property type="project" value="UniProtKB-KW"/>
</dbReference>
<evidence type="ECO:0000256" key="1">
    <source>
        <dbReference type="ARBA" id="ARBA00007074"/>
    </source>
</evidence>
<feature type="region of interest" description="Disordered" evidence="6">
    <location>
        <begin position="83"/>
        <end position="109"/>
    </location>
</feature>
<reference evidence="8 9" key="1">
    <citation type="submission" date="2016-10" db="EMBL/GenBank/DDBJ databases">
        <authorList>
            <person name="de Groot N.N."/>
        </authorList>
    </citation>
    <scope>NUCLEOTIDE SEQUENCE [LARGE SCALE GENOMIC DNA]</scope>
    <source>
        <strain evidence="8 9">CGMCC 4.3519</strain>
    </source>
</reference>
<evidence type="ECO:0000256" key="6">
    <source>
        <dbReference type="SAM" id="MobiDB-lite"/>
    </source>
</evidence>
<dbReference type="SUPFAM" id="SSF54001">
    <property type="entry name" value="Cysteine proteinases"/>
    <property type="match status" value="1"/>
</dbReference>
<protein>
    <submittedName>
        <fullName evidence="8">Cell wall-associated hydrolase, NlpC family</fullName>
    </submittedName>
</protein>
<dbReference type="RefSeq" id="WP_425443064.1">
    <property type="nucleotide sequence ID" value="NZ_FOET01000001.1"/>
</dbReference>
<keyword evidence="2" id="KW-0645">Protease</keyword>
<evidence type="ECO:0000313" key="9">
    <source>
        <dbReference type="Proteomes" id="UP000199055"/>
    </source>
</evidence>
<proteinExistence type="inferred from homology"/>
<dbReference type="InterPro" id="IPR000064">
    <property type="entry name" value="NLP_P60_dom"/>
</dbReference>
<dbReference type="STRING" id="403935.SAMN05216481_101691"/>
<feature type="domain" description="NlpC/P60" evidence="7">
    <location>
        <begin position="241"/>
        <end position="355"/>
    </location>
</feature>
<feature type="region of interest" description="Disordered" evidence="6">
    <location>
        <begin position="212"/>
        <end position="245"/>
    </location>
</feature>
<dbReference type="PANTHER" id="PTHR47359">
    <property type="entry name" value="PEPTIDOGLYCAN DL-ENDOPEPTIDASE CWLO"/>
    <property type="match status" value="1"/>
</dbReference>
<comment type="similarity">
    <text evidence="1">Belongs to the peptidase C40 family.</text>
</comment>
<dbReference type="Gene3D" id="3.90.1720.10">
    <property type="entry name" value="endopeptidase domain like (from Nostoc punctiforme)"/>
    <property type="match status" value="1"/>
</dbReference>
<dbReference type="PROSITE" id="PS51935">
    <property type="entry name" value="NLPC_P60"/>
    <property type="match status" value="1"/>
</dbReference>
<accession>A0A1H8ZSU7</accession>
<feature type="region of interest" description="Disordered" evidence="6">
    <location>
        <begin position="1"/>
        <end position="29"/>
    </location>
</feature>
<dbReference type="AlphaFoldDB" id="A0A1H8ZSU7"/>
<evidence type="ECO:0000256" key="4">
    <source>
        <dbReference type="ARBA" id="ARBA00022807"/>
    </source>
</evidence>
<evidence type="ECO:0000256" key="2">
    <source>
        <dbReference type="ARBA" id="ARBA00022670"/>
    </source>
</evidence>
<keyword evidence="4" id="KW-0788">Thiol protease</keyword>
<feature type="compositionally biased region" description="Basic and acidic residues" evidence="6">
    <location>
        <begin position="86"/>
        <end position="109"/>
    </location>
</feature>
<dbReference type="EMBL" id="FOET01000001">
    <property type="protein sequence ID" value="SEP67395.1"/>
    <property type="molecule type" value="Genomic_DNA"/>
</dbReference>
<gene>
    <name evidence="8" type="ORF">SAMN05216481_101691</name>
</gene>
<evidence type="ECO:0000256" key="5">
    <source>
        <dbReference type="SAM" id="Coils"/>
    </source>
</evidence>
<evidence type="ECO:0000259" key="7">
    <source>
        <dbReference type="PROSITE" id="PS51935"/>
    </source>
</evidence>
<dbReference type="InterPro" id="IPR038765">
    <property type="entry name" value="Papain-like_cys_pep_sf"/>
</dbReference>
<dbReference type="Pfam" id="PF00877">
    <property type="entry name" value="NLPC_P60"/>
    <property type="match status" value="1"/>
</dbReference>
<name>A0A1H8ZSU7_9ACTN</name>